<dbReference type="AlphaFoldDB" id="A0A0F5LR47"/>
<name>A0A0F5LR47_9HYPH</name>
<dbReference type="Proteomes" id="UP000184533">
    <property type="component" value="Unassembled WGS sequence"/>
</dbReference>
<evidence type="ECO:0000259" key="1">
    <source>
        <dbReference type="Pfam" id="PF10135"/>
    </source>
</evidence>
<evidence type="ECO:0000313" key="3">
    <source>
        <dbReference type="EMBL" id="SHF08714.1"/>
    </source>
</evidence>
<reference evidence="2 4" key="1">
    <citation type="submission" date="2015-03" db="EMBL/GenBank/DDBJ databases">
        <authorList>
            <person name="Hassan Y.I."/>
            <person name="Lepp D."/>
            <person name="Zhou T."/>
        </authorList>
    </citation>
    <scope>NUCLEOTIDE SEQUENCE [LARGE SCALE GENOMIC DNA]</scope>
    <source>
        <strain evidence="2 4">DSM 17137</strain>
    </source>
</reference>
<proteinExistence type="predicted"/>
<dbReference type="OrthoDB" id="7862954at2"/>
<keyword evidence="4" id="KW-1185">Reference proteome</keyword>
<feature type="domain" description="Flagellar protein FlgJ N-terminal" evidence="1">
    <location>
        <begin position="37"/>
        <end position="83"/>
    </location>
</feature>
<dbReference type="InterPro" id="IPR019301">
    <property type="entry name" value="Flagellar_prot_FlgJ_N"/>
</dbReference>
<protein>
    <submittedName>
        <fullName evidence="3">Rod binding protein</fullName>
    </submittedName>
</protein>
<dbReference type="PATRIC" id="fig|1121477.3.peg.2769"/>
<gene>
    <name evidence="3" type="ORF">SAMN02745223_01792</name>
    <name evidence="2" type="ORF">VW29_08370</name>
</gene>
<dbReference type="EMBL" id="LAJF01000062">
    <property type="protein sequence ID" value="KKB84845.1"/>
    <property type="molecule type" value="Genomic_DNA"/>
</dbReference>
<evidence type="ECO:0000313" key="4">
    <source>
        <dbReference type="Proteomes" id="UP000033608"/>
    </source>
</evidence>
<dbReference type="Pfam" id="PF10135">
    <property type="entry name" value="Rod-binding"/>
    <property type="match status" value="1"/>
</dbReference>
<evidence type="ECO:0000313" key="5">
    <source>
        <dbReference type="Proteomes" id="UP000184533"/>
    </source>
</evidence>
<evidence type="ECO:0000313" key="2">
    <source>
        <dbReference type="EMBL" id="KKB84845.1"/>
    </source>
</evidence>
<dbReference type="EMBL" id="FQVC01000004">
    <property type="protein sequence ID" value="SHF08714.1"/>
    <property type="molecule type" value="Genomic_DNA"/>
</dbReference>
<dbReference type="STRING" id="1121477.SAMN02745223_01792"/>
<dbReference type="RefSeq" id="WP_046134857.1">
    <property type="nucleotide sequence ID" value="NZ_FQVC01000004.1"/>
</dbReference>
<organism evidence="2 4">
    <name type="scientific">Devosia limi DSM 17137</name>
    <dbReference type="NCBI Taxonomy" id="1121477"/>
    <lineage>
        <taxon>Bacteria</taxon>
        <taxon>Pseudomonadati</taxon>
        <taxon>Pseudomonadota</taxon>
        <taxon>Alphaproteobacteria</taxon>
        <taxon>Hyphomicrobiales</taxon>
        <taxon>Devosiaceae</taxon>
        <taxon>Devosia</taxon>
    </lineage>
</organism>
<dbReference type="Proteomes" id="UP000033608">
    <property type="component" value="Unassembled WGS sequence"/>
</dbReference>
<sequence length="112" mass="11822">MNITSGLPASSLSPSQVARVRQQAEEFEGVFLNTLVKEMFAGVKSDGPFGGGFGEETWRSMQTEQLAATMAQNGGLGIADQIMGDLMALQEAAQNQPFATQSSSSLKGYSAK</sequence>
<reference evidence="3 5" key="2">
    <citation type="submission" date="2016-11" db="EMBL/GenBank/DDBJ databases">
        <authorList>
            <person name="Jaros S."/>
            <person name="Januszkiewicz K."/>
            <person name="Wedrychowicz H."/>
        </authorList>
    </citation>
    <scope>NUCLEOTIDE SEQUENCE [LARGE SCALE GENOMIC DNA]</scope>
    <source>
        <strain evidence="3 5">DSM 17137</strain>
    </source>
</reference>
<accession>A0A0F5LR47</accession>